<comment type="pathway">
    <text evidence="1">Cofactor biosynthesis; thiamine diphosphate biosynthesis.</text>
</comment>
<dbReference type="CDD" id="cd00564">
    <property type="entry name" value="TMP_TenI"/>
    <property type="match status" value="1"/>
</dbReference>
<dbReference type="Gene3D" id="3.20.20.70">
    <property type="entry name" value="Aldolase class I"/>
    <property type="match status" value="1"/>
</dbReference>
<proteinExistence type="predicted"/>
<name>A0A841K0F7_9BACT</name>
<evidence type="ECO:0000313" key="5">
    <source>
        <dbReference type="Proteomes" id="UP000538666"/>
    </source>
</evidence>
<dbReference type="PANTHER" id="PTHR20857">
    <property type="entry name" value="THIAMINE-PHOSPHATE PYROPHOSPHORYLASE"/>
    <property type="match status" value="1"/>
</dbReference>
<dbReference type="AlphaFoldDB" id="A0A841K0F7"/>
<dbReference type="GO" id="GO:0009228">
    <property type="term" value="P:thiamine biosynthetic process"/>
    <property type="evidence" value="ECO:0007669"/>
    <property type="project" value="UniProtKB-KW"/>
</dbReference>
<dbReference type="GO" id="GO:0004789">
    <property type="term" value="F:thiamine-phosphate diphosphorylase activity"/>
    <property type="evidence" value="ECO:0007669"/>
    <property type="project" value="UniProtKB-EC"/>
</dbReference>
<dbReference type="InterPro" id="IPR036206">
    <property type="entry name" value="ThiamineP_synth_sf"/>
</dbReference>
<feature type="domain" description="Thiamine phosphate synthase/TenI" evidence="3">
    <location>
        <begin position="13"/>
        <end position="215"/>
    </location>
</feature>
<comment type="caution">
    <text evidence="4">The sequence shown here is derived from an EMBL/GenBank/DDBJ whole genome shotgun (WGS) entry which is preliminary data.</text>
</comment>
<dbReference type="GO" id="GO:0005737">
    <property type="term" value="C:cytoplasm"/>
    <property type="evidence" value="ECO:0007669"/>
    <property type="project" value="TreeGrafter"/>
</dbReference>
<evidence type="ECO:0000313" key="4">
    <source>
        <dbReference type="EMBL" id="MBB6145439.1"/>
    </source>
</evidence>
<evidence type="ECO:0000259" key="3">
    <source>
        <dbReference type="Pfam" id="PF02581"/>
    </source>
</evidence>
<dbReference type="OrthoDB" id="9812206at2"/>
<dbReference type="Pfam" id="PF02581">
    <property type="entry name" value="TMP-TENI"/>
    <property type="match status" value="1"/>
</dbReference>
<sequence>MDLYIQNMLLCAITDRKQFPGDDRQQLDALIGQVREWTRGGVDFIQIREKDLAPADILSLSTRVNAAVREESKSGPTLTKLLLNGSPAIALEAGADGVHLTGNAPAEAADIAREIYARAGRQAILSRSCHTAEEAVQGRSCTLLLYAPVFEKVLNGESIRGKFISAKTISGSGLASLAAACEAAGGTPVLALGGITLDNAQACVDAGAAGIAAIRLFLGDDWRRLRGL</sequence>
<evidence type="ECO:0000256" key="2">
    <source>
        <dbReference type="ARBA" id="ARBA00022977"/>
    </source>
</evidence>
<dbReference type="InterPro" id="IPR013785">
    <property type="entry name" value="Aldolase_TIM"/>
</dbReference>
<keyword evidence="2" id="KW-0784">Thiamine biosynthesis</keyword>
<reference evidence="4 5" key="1">
    <citation type="submission" date="2020-08" db="EMBL/GenBank/DDBJ databases">
        <title>Genomic Encyclopedia of Type Strains, Phase IV (KMG-IV): sequencing the most valuable type-strain genomes for metagenomic binning, comparative biology and taxonomic classification.</title>
        <authorList>
            <person name="Goeker M."/>
        </authorList>
    </citation>
    <scope>NUCLEOTIDE SEQUENCE [LARGE SCALE GENOMIC DNA]</scope>
    <source>
        <strain evidence="4 5">DSM 103733</strain>
    </source>
</reference>
<dbReference type="InterPro" id="IPR022998">
    <property type="entry name" value="ThiamineP_synth_TenI"/>
</dbReference>
<accession>A0A841K0F7</accession>
<dbReference type="EC" id="2.5.1.3" evidence="4"/>
<dbReference type="SUPFAM" id="SSF51391">
    <property type="entry name" value="Thiamin phosphate synthase"/>
    <property type="match status" value="1"/>
</dbReference>
<protein>
    <submittedName>
        <fullName evidence="4">Thiamine-phosphate pyrophosphorylase</fullName>
        <ecNumber evidence="4">2.5.1.3</ecNumber>
    </submittedName>
</protein>
<dbReference type="EMBL" id="JACHEK010000007">
    <property type="protein sequence ID" value="MBB6145439.1"/>
    <property type="molecule type" value="Genomic_DNA"/>
</dbReference>
<keyword evidence="5" id="KW-1185">Reference proteome</keyword>
<dbReference type="Proteomes" id="UP000538666">
    <property type="component" value="Unassembled WGS sequence"/>
</dbReference>
<keyword evidence="4" id="KW-0808">Transferase</keyword>
<organism evidence="4 5">
    <name type="scientific">Silvibacterium bohemicum</name>
    <dbReference type="NCBI Taxonomy" id="1577686"/>
    <lineage>
        <taxon>Bacteria</taxon>
        <taxon>Pseudomonadati</taxon>
        <taxon>Acidobacteriota</taxon>
        <taxon>Terriglobia</taxon>
        <taxon>Terriglobales</taxon>
        <taxon>Acidobacteriaceae</taxon>
        <taxon>Silvibacterium</taxon>
    </lineage>
</organism>
<gene>
    <name evidence="4" type="ORF">HNQ77_003400</name>
</gene>
<evidence type="ECO:0000256" key="1">
    <source>
        <dbReference type="ARBA" id="ARBA00004948"/>
    </source>
</evidence>
<dbReference type="RefSeq" id="WP_050060532.1">
    <property type="nucleotide sequence ID" value="NZ_JACHEK010000007.1"/>
</dbReference>
<dbReference type="PANTHER" id="PTHR20857:SF15">
    <property type="entry name" value="THIAMINE-PHOSPHATE SYNTHASE"/>
    <property type="match status" value="1"/>
</dbReference>